<keyword evidence="6" id="KW-0812">Transmembrane</keyword>
<dbReference type="GO" id="GO:0046688">
    <property type="term" value="P:response to copper ion"/>
    <property type="evidence" value="ECO:0007669"/>
    <property type="project" value="InterPro"/>
</dbReference>
<dbReference type="GO" id="GO:0030313">
    <property type="term" value="C:cell envelope"/>
    <property type="evidence" value="ECO:0007669"/>
    <property type="project" value="UniProtKB-SubCell"/>
</dbReference>
<keyword evidence="3 7" id="KW-0732">Signal</keyword>
<organism evidence="9">
    <name type="scientific">Neobacillus citreus</name>
    <dbReference type="NCBI Taxonomy" id="2833578"/>
    <lineage>
        <taxon>Bacteria</taxon>
        <taxon>Bacillati</taxon>
        <taxon>Bacillota</taxon>
        <taxon>Bacilli</taxon>
        <taxon>Bacillales</taxon>
        <taxon>Bacillaceae</taxon>
        <taxon>Neobacillus</taxon>
    </lineage>
</organism>
<dbReference type="GO" id="GO:0005886">
    <property type="term" value="C:plasma membrane"/>
    <property type="evidence" value="ECO:0007669"/>
    <property type="project" value="TreeGrafter"/>
</dbReference>
<evidence type="ECO:0000313" key="9">
    <source>
        <dbReference type="EMBL" id="MBS4181789.1"/>
    </source>
</evidence>
<feature type="region of interest" description="Disordered" evidence="5">
    <location>
        <begin position="129"/>
        <end position="172"/>
    </location>
</feature>
<evidence type="ECO:0000256" key="4">
    <source>
        <dbReference type="ARBA" id="ARBA00023008"/>
    </source>
</evidence>
<feature type="signal peptide" evidence="7">
    <location>
        <begin position="1"/>
        <end position="40"/>
    </location>
</feature>
<evidence type="ECO:0000256" key="3">
    <source>
        <dbReference type="ARBA" id="ARBA00022729"/>
    </source>
</evidence>
<dbReference type="SUPFAM" id="SSF81296">
    <property type="entry name" value="E set domains"/>
    <property type="match status" value="1"/>
</dbReference>
<dbReference type="InterPro" id="IPR014756">
    <property type="entry name" value="Ig_E-set"/>
</dbReference>
<evidence type="ECO:0000256" key="5">
    <source>
        <dbReference type="SAM" id="MobiDB-lite"/>
    </source>
</evidence>
<dbReference type="PANTHER" id="PTHR34820">
    <property type="entry name" value="INNER MEMBRANE PROTEIN YEBZ"/>
    <property type="match status" value="1"/>
</dbReference>
<sequence>MCSAGGPITERHPVRFRSFVPAVLVAAFAAALVSVGPASAHDALASSSPAADTTIDGSVDRVTLTFSEPPLSGLETGIVISVTGADGAEHSSGSVRVDGNTLSKSVDLTTAGAYDVTWRSVSTDGHPISGSFRFTSQGAATPTPTPTASGTPTSAVASPTPSSSATPAAAPVHDHGQAGALWVIGGLALLAVVVALVVRVVNRRRPTPAE</sequence>
<dbReference type="InterPro" id="IPR007348">
    <property type="entry name" value="CopC_dom"/>
</dbReference>
<dbReference type="GO" id="GO:0042597">
    <property type="term" value="C:periplasmic space"/>
    <property type="evidence" value="ECO:0007669"/>
    <property type="project" value="InterPro"/>
</dbReference>
<proteinExistence type="predicted"/>
<name>A0A942SX34_9BACI</name>
<feature type="domain" description="CopC" evidence="8">
    <location>
        <begin position="41"/>
        <end position="135"/>
    </location>
</feature>
<dbReference type="InterPro" id="IPR014755">
    <property type="entry name" value="Cu-Rt/internalin_Ig-like"/>
</dbReference>
<feature type="chain" id="PRO_5037668470" evidence="7">
    <location>
        <begin position="41"/>
        <end position="210"/>
    </location>
</feature>
<gene>
    <name evidence="9" type="ORF">KHB02_10355</name>
</gene>
<dbReference type="AlphaFoldDB" id="A0A942SX34"/>
<dbReference type="PANTHER" id="PTHR34820:SF4">
    <property type="entry name" value="INNER MEMBRANE PROTEIN YEBZ"/>
    <property type="match status" value="1"/>
</dbReference>
<dbReference type="Gene3D" id="2.60.40.1220">
    <property type="match status" value="1"/>
</dbReference>
<keyword evidence="2" id="KW-0479">Metal-binding</keyword>
<keyword evidence="4" id="KW-0186">Copper</keyword>
<reference evidence="9" key="1">
    <citation type="submission" date="2021-05" db="EMBL/GenBank/DDBJ databases">
        <title>Novel Bacillus species.</title>
        <authorList>
            <person name="Liu G."/>
        </authorList>
    </citation>
    <scope>NUCLEOTIDE SEQUENCE</scope>
    <source>
        <strain evidence="9">FJAT-50051</strain>
    </source>
</reference>
<feature type="transmembrane region" description="Helical" evidence="6">
    <location>
        <begin position="180"/>
        <end position="201"/>
    </location>
</feature>
<dbReference type="InterPro" id="IPR032694">
    <property type="entry name" value="CopC/D"/>
</dbReference>
<keyword evidence="6" id="KW-1133">Transmembrane helix</keyword>
<feature type="compositionally biased region" description="Low complexity" evidence="5">
    <location>
        <begin position="138"/>
        <end position="171"/>
    </location>
</feature>
<protein>
    <submittedName>
        <fullName evidence="9">Copper resistance protein CopC</fullName>
    </submittedName>
</protein>
<dbReference type="GO" id="GO:0006825">
    <property type="term" value="P:copper ion transport"/>
    <property type="evidence" value="ECO:0007669"/>
    <property type="project" value="InterPro"/>
</dbReference>
<evidence type="ECO:0000256" key="7">
    <source>
        <dbReference type="SAM" id="SignalP"/>
    </source>
</evidence>
<evidence type="ECO:0000256" key="6">
    <source>
        <dbReference type="SAM" id="Phobius"/>
    </source>
</evidence>
<evidence type="ECO:0000256" key="1">
    <source>
        <dbReference type="ARBA" id="ARBA00004196"/>
    </source>
</evidence>
<dbReference type="EMBL" id="JAGYPE010000002">
    <property type="protein sequence ID" value="MBS4181789.1"/>
    <property type="molecule type" value="Genomic_DNA"/>
</dbReference>
<evidence type="ECO:0000259" key="8">
    <source>
        <dbReference type="Pfam" id="PF04234"/>
    </source>
</evidence>
<keyword evidence="6" id="KW-0472">Membrane</keyword>
<accession>A0A942SX34</accession>
<dbReference type="Pfam" id="PF04234">
    <property type="entry name" value="CopC"/>
    <property type="match status" value="1"/>
</dbReference>
<comment type="subcellular location">
    <subcellularLocation>
        <location evidence="1">Cell envelope</location>
    </subcellularLocation>
</comment>
<comment type="caution">
    <text evidence="9">The sequence shown here is derived from an EMBL/GenBank/DDBJ whole genome shotgun (WGS) entry which is preliminary data.</text>
</comment>
<evidence type="ECO:0000256" key="2">
    <source>
        <dbReference type="ARBA" id="ARBA00022723"/>
    </source>
</evidence>
<dbReference type="GO" id="GO:0005507">
    <property type="term" value="F:copper ion binding"/>
    <property type="evidence" value="ECO:0007669"/>
    <property type="project" value="InterPro"/>
</dbReference>